<name>A0A7W6MJE6_9HYPH</name>
<keyword evidence="2" id="KW-1185">Reference proteome</keyword>
<dbReference type="EMBL" id="JACIFV010000009">
    <property type="protein sequence ID" value="MBB4192796.1"/>
    <property type="molecule type" value="Genomic_DNA"/>
</dbReference>
<organism evidence="1 2">
    <name type="scientific">Rhizobium aethiopicum</name>
    <dbReference type="NCBI Taxonomy" id="1138170"/>
    <lineage>
        <taxon>Bacteria</taxon>
        <taxon>Pseudomonadati</taxon>
        <taxon>Pseudomonadota</taxon>
        <taxon>Alphaproteobacteria</taxon>
        <taxon>Hyphomicrobiales</taxon>
        <taxon>Rhizobiaceae</taxon>
        <taxon>Rhizobium/Agrobacterium group</taxon>
        <taxon>Rhizobium</taxon>
    </lineage>
</organism>
<reference evidence="1 2" key="1">
    <citation type="submission" date="2020-08" db="EMBL/GenBank/DDBJ databases">
        <title>Genomic Encyclopedia of Type Strains, Phase IV (KMG-V): Genome sequencing to study the core and pangenomes of soil and plant-associated prokaryotes.</title>
        <authorList>
            <person name="Whitman W."/>
        </authorList>
    </citation>
    <scope>NUCLEOTIDE SEQUENCE [LARGE SCALE GENOMIC DNA]</scope>
    <source>
        <strain evidence="1 2">SEMIA 4074</strain>
    </source>
</reference>
<accession>A0A7W6MJE6</accession>
<sequence length="272" mass="31022">MDEVKKRAPMSVLSINCADCDAVVETRSRRRLYCDSCKNARKMASDAAYRADNKSPPRRYLCERCGVEGECNGRATHKFCEECKVIVRRERGRHQDATRRPRTIIGFIVSCEGCGDGFERKHASQVLCKPCAKKAGAERSKTWVVDNRDKVRASAKRYNDAKRSTPKGHLEWTMRAAVRRAIGGSLKAGKRTFDILGYTVDELKDHLERQFTEGMSWDNYGDWHIDHIRPLASFEYSTPECLQFKMAWCLSNLQPLWGSENMSKGAKFQLVA</sequence>
<dbReference type="AlphaFoldDB" id="A0A7W6MJE6"/>
<dbReference type="Proteomes" id="UP000524492">
    <property type="component" value="Unassembled WGS sequence"/>
</dbReference>
<proteinExistence type="predicted"/>
<protein>
    <submittedName>
        <fullName evidence="1">Uncharacterized protein</fullName>
    </submittedName>
</protein>
<dbReference type="RefSeq" id="WP_184457077.1">
    <property type="nucleotide sequence ID" value="NZ_JACIFV010000009.1"/>
</dbReference>
<evidence type="ECO:0000313" key="1">
    <source>
        <dbReference type="EMBL" id="MBB4192796.1"/>
    </source>
</evidence>
<evidence type="ECO:0000313" key="2">
    <source>
        <dbReference type="Proteomes" id="UP000524492"/>
    </source>
</evidence>
<gene>
    <name evidence="1" type="ORF">GGD53_002956</name>
</gene>
<comment type="caution">
    <text evidence="1">The sequence shown here is derived from an EMBL/GenBank/DDBJ whole genome shotgun (WGS) entry which is preliminary data.</text>
</comment>